<organism evidence="1">
    <name type="scientific">Rhizophora mucronata</name>
    <name type="common">Asiatic mangrove</name>
    <dbReference type="NCBI Taxonomy" id="61149"/>
    <lineage>
        <taxon>Eukaryota</taxon>
        <taxon>Viridiplantae</taxon>
        <taxon>Streptophyta</taxon>
        <taxon>Embryophyta</taxon>
        <taxon>Tracheophyta</taxon>
        <taxon>Spermatophyta</taxon>
        <taxon>Magnoliopsida</taxon>
        <taxon>eudicotyledons</taxon>
        <taxon>Gunneridae</taxon>
        <taxon>Pentapetalae</taxon>
        <taxon>rosids</taxon>
        <taxon>fabids</taxon>
        <taxon>Malpighiales</taxon>
        <taxon>Rhizophoraceae</taxon>
        <taxon>Rhizophora</taxon>
    </lineage>
</organism>
<name>A0A2P2JPJ1_RHIMU</name>
<sequence>MPHQCEQLHQHSNQFSPKVHDDLIRIEGQSVIFY</sequence>
<proteinExistence type="predicted"/>
<reference evidence="1" key="1">
    <citation type="submission" date="2018-02" db="EMBL/GenBank/DDBJ databases">
        <title>Rhizophora mucronata_Transcriptome.</title>
        <authorList>
            <person name="Meera S.P."/>
            <person name="Sreeshan A."/>
            <person name="Augustine A."/>
        </authorList>
    </citation>
    <scope>NUCLEOTIDE SEQUENCE</scope>
    <source>
        <tissue evidence="1">Leaf</tissue>
    </source>
</reference>
<dbReference type="EMBL" id="GGEC01014896">
    <property type="protein sequence ID" value="MBW95379.1"/>
    <property type="molecule type" value="Transcribed_RNA"/>
</dbReference>
<protein>
    <submittedName>
        <fullName evidence="1">Uncharacterized protein</fullName>
    </submittedName>
</protein>
<accession>A0A2P2JPJ1</accession>
<dbReference type="AlphaFoldDB" id="A0A2P2JPJ1"/>
<evidence type="ECO:0000313" key="1">
    <source>
        <dbReference type="EMBL" id="MBW95379.1"/>
    </source>
</evidence>